<keyword evidence="2" id="KW-0805">Transcription regulation</keyword>
<dbReference type="PANTHER" id="PTHR30346">
    <property type="entry name" value="TRANSCRIPTIONAL DUAL REGULATOR HCAR-RELATED"/>
    <property type="match status" value="1"/>
</dbReference>
<evidence type="ECO:0000256" key="2">
    <source>
        <dbReference type="ARBA" id="ARBA00023015"/>
    </source>
</evidence>
<feature type="domain" description="HTH lysR-type" evidence="5">
    <location>
        <begin position="2"/>
        <end position="59"/>
    </location>
</feature>
<dbReference type="InterPro" id="IPR036390">
    <property type="entry name" value="WH_DNA-bd_sf"/>
</dbReference>
<reference evidence="6 7" key="1">
    <citation type="journal article" date="2019" name="Int. J. Syst. Evol. Microbiol.">
        <title>The Global Catalogue of Microorganisms (GCM) 10K type strain sequencing project: providing services to taxonomists for standard genome sequencing and annotation.</title>
        <authorList>
            <consortium name="The Broad Institute Genomics Platform"/>
            <consortium name="The Broad Institute Genome Sequencing Center for Infectious Disease"/>
            <person name="Wu L."/>
            <person name="Ma J."/>
        </authorList>
    </citation>
    <scope>NUCLEOTIDE SEQUENCE [LARGE SCALE GENOMIC DNA]</scope>
    <source>
        <strain evidence="6 7">JCM 16014</strain>
    </source>
</reference>
<dbReference type="Proteomes" id="UP001500751">
    <property type="component" value="Unassembled WGS sequence"/>
</dbReference>
<evidence type="ECO:0000256" key="4">
    <source>
        <dbReference type="ARBA" id="ARBA00023163"/>
    </source>
</evidence>
<dbReference type="Pfam" id="PF00126">
    <property type="entry name" value="HTH_1"/>
    <property type="match status" value="1"/>
</dbReference>
<dbReference type="CDD" id="cd08414">
    <property type="entry name" value="PBP2_LTTR_aromatics_like"/>
    <property type="match status" value="1"/>
</dbReference>
<evidence type="ECO:0000313" key="6">
    <source>
        <dbReference type="EMBL" id="GAA2049618.1"/>
    </source>
</evidence>
<dbReference type="PROSITE" id="PS50931">
    <property type="entry name" value="HTH_LYSR"/>
    <property type="match status" value="1"/>
</dbReference>
<comment type="caution">
    <text evidence="6">The sequence shown here is derived from an EMBL/GenBank/DDBJ whole genome shotgun (WGS) entry which is preliminary data.</text>
</comment>
<protein>
    <submittedName>
        <fullName evidence="6">LysR family transcriptional regulator</fullName>
    </submittedName>
</protein>
<organism evidence="6 7">
    <name type="scientific">Catenulispora yoronensis</name>
    <dbReference type="NCBI Taxonomy" id="450799"/>
    <lineage>
        <taxon>Bacteria</taxon>
        <taxon>Bacillati</taxon>
        <taxon>Actinomycetota</taxon>
        <taxon>Actinomycetes</taxon>
        <taxon>Catenulisporales</taxon>
        <taxon>Catenulisporaceae</taxon>
        <taxon>Catenulispora</taxon>
    </lineage>
</organism>
<proteinExistence type="inferred from homology"/>
<keyword evidence="4" id="KW-0804">Transcription</keyword>
<dbReference type="PRINTS" id="PR00039">
    <property type="entry name" value="HTHLYSR"/>
</dbReference>
<evidence type="ECO:0000256" key="3">
    <source>
        <dbReference type="ARBA" id="ARBA00023125"/>
    </source>
</evidence>
<keyword evidence="7" id="KW-1185">Reference proteome</keyword>
<gene>
    <name evidence="6" type="ORF">GCM10009839_64560</name>
</gene>
<dbReference type="InterPro" id="IPR005119">
    <property type="entry name" value="LysR_subst-bd"/>
</dbReference>
<evidence type="ECO:0000259" key="5">
    <source>
        <dbReference type="PROSITE" id="PS50931"/>
    </source>
</evidence>
<evidence type="ECO:0000313" key="7">
    <source>
        <dbReference type="Proteomes" id="UP001500751"/>
    </source>
</evidence>
<dbReference type="InterPro" id="IPR000847">
    <property type="entry name" value="LysR_HTH_N"/>
</dbReference>
<dbReference type="EMBL" id="BAAAQN010000047">
    <property type="protein sequence ID" value="GAA2049618.1"/>
    <property type="molecule type" value="Genomic_DNA"/>
</dbReference>
<dbReference type="RefSeq" id="WP_344669469.1">
    <property type="nucleotide sequence ID" value="NZ_BAAAQN010000047.1"/>
</dbReference>
<dbReference type="Pfam" id="PF03466">
    <property type="entry name" value="LysR_substrate"/>
    <property type="match status" value="1"/>
</dbReference>
<dbReference type="SUPFAM" id="SSF46785">
    <property type="entry name" value="Winged helix' DNA-binding domain"/>
    <property type="match status" value="1"/>
</dbReference>
<keyword evidence="3" id="KW-0238">DNA-binding</keyword>
<evidence type="ECO:0000256" key="1">
    <source>
        <dbReference type="ARBA" id="ARBA00009437"/>
    </source>
</evidence>
<comment type="similarity">
    <text evidence="1">Belongs to the LysR transcriptional regulatory family.</text>
</comment>
<sequence length="307" mass="33879">MFEVRLLRSFATIADHGSFTAAARALHLSQPALSQQIKALEHSVRTPLFVRSTTPVRLTPAGEALLRQAYRVLRAVDDAEDAMLGFAAARTGRLRVGVVAGGLYDILHPVLRDLLSALPDARFDVRRFWPQDQLAAVRRDDVDVCVYLRTTEDSEDDLRVLPLRDDHLIAILPEGHPAIRPDGTVRLADLAGERFASFRRRWMPVFYDRCLAACHAAGFMPNILEHCEDPMTMALAVCGGAAALSGAGMASRYPGLVYAPVEPRIAITEIAAVWQPDNENPLLPVFTDRVVAHCGDPVDYWRDALHA</sequence>
<accession>A0ABN2V3J9</accession>
<dbReference type="SUPFAM" id="SSF53850">
    <property type="entry name" value="Periplasmic binding protein-like II"/>
    <property type="match status" value="1"/>
</dbReference>
<dbReference type="PANTHER" id="PTHR30346:SF28">
    <property type="entry name" value="HTH-TYPE TRANSCRIPTIONAL REGULATOR CYNR"/>
    <property type="match status" value="1"/>
</dbReference>
<name>A0ABN2V3J9_9ACTN</name>
<dbReference type="Gene3D" id="1.10.10.10">
    <property type="entry name" value="Winged helix-like DNA-binding domain superfamily/Winged helix DNA-binding domain"/>
    <property type="match status" value="1"/>
</dbReference>
<dbReference type="InterPro" id="IPR036388">
    <property type="entry name" value="WH-like_DNA-bd_sf"/>
</dbReference>
<dbReference type="Gene3D" id="3.40.190.10">
    <property type="entry name" value="Periplasmic binding protein-like II"/>
    <property type="match status" value="2"/>
</dbReference>